<dbReference type="EMBL" id="BART01015821">
    <property type="protein sequence ID" value="GAG75225.1"/>
    <property type="molecule type" value="Genomic_DNA"/>
</dbReference>
<name>X0ZZE2_9ZZZZ</name>
<feature type="region of interest" description="Disordered" evidence="1">
    <location>
        <begin position="1"/>
        <end position="20"/>
    </location>
</feature>
<dbReference type="AlphaFoldDB" id="X0ZZE2"/>
<reference evidence="2" key="1">
    <citation type="journal article" date="2014" name="Front. Microbiol.">
        <title>High frequency of phylogenetically diverse reductive dehalogenase-homologous genes in deep subseafloor sedimentary metagenomes.</title>
        <authorList>
            <person name="Kawai M."/>
            <person name="Futagami T."/>
            <person name="Toyoda A."/>
            <person name="Takaki Y."/>
            <person name="Nishi S."/>
            <person name="Hori S."/>
            <person name="Arai W."/>
            <person name="Tsubouchi T."/>
            <person name="Morono Y."/>
            <person name="Uchiyama I."/>
            <person name="Ito T."/>
            <person name="Fujiyama A."/>
            <person name="Inagaki F."/>
            <person name="Takami H."/>
        </authorList>
    </citation>
    <scope>NUCLEOTIDE SEQUENCE</scope>
    <source>
        <strain evidence="2">Expedition CK06-06</strain>
    </source>
</reference>
<proteinExistence type="predicted"/>
<accession>X0ZZE2</accession>
<gene>
    <name evidence="2" type="ORF">S01H4_30620</name>
</gene>
<organism evidence="2">
    <name type="scientific">marine sediment metagenome</name>
    <dbReference type="NCBI Taxonomy" id="412755"/>
    <lineage>
        <taxon>unclassified sequences</taxon>
        <taxon>metagenomes</taxon>
        <taxon>ecological metagenomes</taxon>
    </lineage>
</organism>
<evidence type="ECO:0000256" key="1">
    <source>
        <dbReference type="SAM" id="MobiDB-lite"/>
    </source>
</evidence>
<evidence type="ECO:0000313" key="2">
    <source>
        <dbReference type="EMBL" id="GAG75225.1"/>
    </source>
</evidence>
<protein>
    <submittedName>
        <fullName evidence="2">Uncharacterized protein</fullName>
    </submittedName>
</protein>
<sequence>MPPSSDPTKDILYPEQINPREHDSILPKTKRVTAYGWDADNTQKVAIAVDEDGKLQIGGEVEADLDELEELAGKTLVQVYGSASVPSSTEVSLASTTVTAGQSLRVKGLYAEGGTDGMFKLYVNSVQVWQGRNA</sequence>
<comment type="caution">
    <text evidence="2">The sequence shown here is derived from an EMBL/GenBank/DDBJ whole genome shotgun (WGS) entry which is preliminary data.</text>
</comment>